<dbReference type="EMBL" id="CP065647">
    <property type="protein sequence ID" value="QPR71894.1"/>
    <property type="molecule type" value="Genomic_DNA"/>
</dbReference>
<name>A0AB37GGP5_BACLI</name>
<dbReference type="Proteomes" id="UP000595038">
    <property type="component" value="Chromosome"/>
</dbReference>
<evidence type="ECO:0000313" key="1">
    <source>
        <dbReference type="EMBL" id="QPR71894.1"/>
    </source>
</evidence>
<organism evidence="1 2">
    <name type="scientific">Bacillus licheniformis</name>
    <dbReference type="NCBI Taxonomy" id="1402"/>
    <lineage>
        <taxon>Bacteria</taxon>
        <taxon>Bacillati</taxon>
        <taxon>Bacillota</taxon>
        <taxon>Bacilli</taxon>
        <taxon>Bacillales</taxon>
        <taxon>Bacillaceae</taxon>
        <taxon>Bacillus</taxon>
    </lineage>
</organism>
<dbReference type="RefSeq" id="WP_197942044.1">
    <property type="nucleotide sequence ID" value="NZ_CP065647.1"/>
</dbReference>
<dbReference type="Pfam" id="PF10711">
    <property type="entry name" value="DUF2513"/>
    <property type="match status" value="1"/>
</dbReference>
<dbReference type="InterPro" id="IPR019650">
    <property type="entry name" value="DUF2513"/>
</dbReference>
<protein>
    <submittedName>
        <fullName evidence="1">DUF2513 domain-containing protein</fullName>
    </submittedName>
</protein>
<accession>A0AB37GGP5</accession>
<proteinExistence type="predicted"/>
<dbReference type="AlphaFoldDB" id="A0AB37GGP5"/>
<evidence type="ECO:0000313" key="2">
    <source>
        <dbReference type="Proteomes" id="UP000595038"/>
    </source>
</evidence>
<gene>
    <name evidence="1" type="ORF">I6G80_19030</name>
</gene>
<reference evidence="1 2" key="1">
    <citation type="submission" date="2020-12" db="EMBL/GenBank/DDBJ databases">
        <title>FDA dAtabase for Regulatory Grade micrObial Sequences (FDA-ARGOS): Supporting development and validation of Infectious Disease Dx tests.</title>
        <authorList>
            <person name="Nelson B."/>
            <person name="Plummer A."/>
            <person name="Tallon L."/>
            <person name="Sadzewicz L."/>
            <person name="Zhao X."/>
            <person name="Boylan J."/>
            <person name="Ott S."/>
            <person name="Bowen H."/>
            <person name="Vavikolanu K."/>
            <person name="Mehta A."/>
            <person name="Aluvathingal J."/>
            <person name="Nadendla S."/>
            <person name="Myers T."/>
            <person name="Yan Y."/>
            <person name="Sichtig H."/>
        </authorList>
    </citation>
    <scope>NUCLEOTIDE SEQUENCE [LARGE SCALE GENOMIC DNA]</scope>
    <source>
        <strain evidence="1 2">FDAARGOS_923</strain>
    </source>
</reference>
<sequence length="121" mass="13456">MKLNQDCVRNLLLTIEENLSYPGRLTLQELKDSPRLKDFSEKDIIYTMDTLADAGHIELTFPSLGKNVSRMTFNGHSLLDNIRDDKIWAETKNAAAKVAGASFAVLSDIAAEFIKKKVGLS</sequence>